<dbReference type="InterPro" id="IPR037151">
    <property type="entry name" value="AlkB-like_sf"/>
</dbReference>
<reference evidence="3 4" key="1">
    <citation type="submission" date="2019-06" db="EMBL/GenBank/DDBJ databases">
        <authorList>
            <person name="Palmer J.M."/>
        </authorList>
    </citation>
    <scope>NUCLEOTIDE SEQUENCE [LARGE SCALE GENOMIC DNA]</scope>
    <source>
        <strain evidence="3 4">TWF191</strain>
    </source>
</reference>
<dbReference type="GO" id="GO:0035516">
    <property type="term" value="F:broad specificity oxidative DNA demethylase activity"/>
    <property type="evidence" value="ECO:0007669"/>
    <property type="project" value="TreeGrafter"/>
</dbReference>
<gene>
    <name evidence="3" type="ORF">TWF191_005022</name>
</gene>
<accession>A0A7C8QTU6</accession>
<dbReference type="AlphaFoldDB" id="A0A7C8QTU6"/>
<evidence type="ECO:0000256" key="1">
    <source>
        <dbReference type="SAM" id="MobiDB-lite"/>
    </source>
</evidence>
<dbReference type="GO" id="GO:0008198">
    <property type="term" value="F:ferrous iron binding"/>
    <property type="evidence" value="ECO:0007669"/>
    <property type="project" value="TreeGrafter"/>
</dbReference>
<dbReference type="InterPro" id="IPR027450">
    <property type="entry name" value="AlkB-like"/>
</dbReference>
<sequence>MIPGALPMNEVLNVAYFEEQKMDFHDDGEEDLGPCVSSISLGSPAMMYFRVKAKYCNGILSDADKTLLQPSNPSHSGSQTPEESKRPSKRNVLELRLHHGDVIIMNGRPIQRLLEHAVTPEGFRIAATARNISSYNAVLNSKKLKPKRRGENKNILTTGPDHDLEAHTEEEELLVLDSQADSSSSLSSIEGAILVQLVEAAEKAQEEEWKKDTQASLHEQIETQASASHRVQSNGHSLSHLSTPQYQVATGTCTGYGGNFVSHGDRLTMPPVHGDSSPSILAPSPTSALSTPDFRYYNINAASAIPTGSTSGRYNAYGSSNAQEEPISPLTISNPRAGNYSFESTPRESLGARLNTLANPRTLVGPIAGMEHYRTMESANSTETSFHRLYMGSGLTGYEERGGPISSLGSVSNWNGYRGQPTRMTDGGEHSELPGWSNEQFKKLQNIFLSGADTSGERMGGV</sequence>
<dbReference type="Pfam" id="PF13532">
    <property type="entry name" value="2OG-FeII_Oxy_2"/>
    <property type="match status" value="1"/>
</dbReference>
<dbReference type="PANTHER" id="PTHR31573:SF4">
    <property type="entry name" value="FE2OG DIOXYGENASE DOMAIN-CONTAINING PROTEIN"/>
    <property type="match status" value="1"/>
</dbReference>
<dbReference type="GO" id="GO:0051747">
    <property type="term" value="F:cytosine C-5 DNA demethylase activity"/>
    <property type="evidence" value="ECO:0007669"/>
    <property type="project" value="TreeGrafter"/>
</dbReference>
<feature type="region of interest" description="Disordered" evidence="1">
    <location>
        <begin position="66"/>
        <end position="89"/>
    </location>
</feature>
<dbReference type="PANTHER" id="PTHR31573">
    <property type="entry name" value="ALPHA-KETOGLUTARATE-DEPENDENT DIOXYGENASE ALKB HOMOLOG 2"/>
    <property type="match status" value="1"/>
</dbReference>
<organism evidence="3 4">
    <name type="scientific">Orbilia oligospora</name>
    <name type="common">Nematode-trapping fungus</name>
    <name type="synonym">Arthrobotrys oligospora</name>
    <dbReference type="NCBI Taxonomy" id="2813651"/>
    <lineage>
        <taxon>Eukaryota</taxon>
        <taxon>Fungi</taxon>
        <taxon>Dikarya</taxon>
        <taxon>Ascomycota</taxon>
        <taxon>Pezizomycotina</taxon>
        <taxon>Orbiliomycetes</taxon>
        <taxon>Orbiliales</taxon>
        <taxon>Orbiliaceae</taxon>
        <taxon>Orbilia</taxon>
    </lineage>
</organism>
<dbReference type="Gene3D" id="2.60.120.590">
    <property type="entry name" value="Alpha-ketoglutarate-dependent dioxygenase AlkB-like"/>
    <property type="match status" value="1"/>
</dbReference>
<comment type="caution">
    <text evidence="3">The sequence shown here is derived from an EMBL/GenBank/DDBJ whole genome shotgun (WGS) entry which is preliminary data.</text>
</comment>
<feature type="compositionally biased region" description="Polar residues" evidence="1">
    <location>
        <begin position="68"/>
        <end position="81"/>
    </location>
</feature>
<dbReference type="GO" id="GO:0006307">
    <property type="term" value="P:DNA alkylation repair"/>
    <property type="evidence" value="ECO:0007669"/>
    <property type="project" value="TreeGrafter"/>
</dbReference>
<dbReference type="EMBL" id="WIPF01000025">
    <property type="protein sequence ID" value="KAF3225996.1"/>
    <property type="molecule type" value="Genomic_DNA"/>
</dbReference>
<protein>
    <recommendedName>
        <fullName evidence="2">Alpha-ketoglutarate-dependent dioxygenase AlkB-like domain-containing protein</fullName>
    </recommendedName>
</protein>
<proteinExistence type="predicted"/>
<dbReference type="InterPro" id="IPR032852">
    <property type="entry name" value="ALKBH2"/>
</dbReference>
<evidence type="ECO:0000313" key="3">
    <source>
        <dbReference type="EMBL" id="KAF3225996.1"/>
    </source>
</evidence>
<name>A0A7C8QTU6_ORBOL</name>
<dbReference type="SUPFAM" id="SSF51197">
    <property type="entry name" value="Clavaminate synthase-like"/>
    <property type="match status" value="1"/>
</dbReference>
<feature type="domain" description="Alpha-ketoglutarate-dependent dioxygenase AlkB-like" evidence="2">
    <location>
        <begin position="7"/>
        <end position="121"/>
    </location>
</feature>
<evidence type="ECO:0000259" key="2">
    <source>
        <dbReference type="Pfam" id="PF13532"/>
    </source>
</evidence>
<dbReference type="Proteomes" id="UP000483672">
    <property type="component" value="Unassembled WGS sequence"/>
</dbReference>
<evidence type="ECO:0000313" key="4">
    <source>
        <dbReference type="Proteomes" id="UP000483672"/>
    </source>
</evidence>